<name>A0A4V3DVX1_9NEIS</name>
<dbReference type="Proteomes" id="UP000295611">
    <property type="component" value="Unassembled WGS sequence"/>
</dbReference>
<gene>
    <name evidence="1" type="ORF">DFP86_10124</name>
</gene>
<organism evidence="1 2">
    <name type="scientific">Paludibacterium purpuratum</name>
    <dbReference type="NCBI Taxonomy" id="1144873"/>
    <lineage>
        <taxon>Bacteria</taxon>
        <taxon>Pseudomonadati</taxon>
        <taxon>Pseudomonadota</taxon>
        <taxon>Betaproteobacteria</taxon>
        <taxon>Neisseriales</taxon>
        <taxon>Chromobacteriaceae</taxon>
        <taxon>Paludibacterium</taxon>
    </lineage>
</organism>
<dbReference type="Gene3D" id="2.60.200.60">
    <property type="match status" value="1"/>
</dbReference>
<proteinExistence type="predicted"/>
<dbReference type="RefSeq" id="WP_133677974.1">
    <property type="nucleotide sequence ID" value="NZ_SNZP01000001.1"/>
</dbReference>
<dbReference type="InterPro" id="IPR008727">
    <property type="entry name" value="PAAR_motif"/>
</dbReference>
<dbReference type="AlphaFoldDB" id="A0A4V3DVX1"/>
<dbReference type="EMBL" id="SNZP01000001">
    <property type="protein sequence ID" value="TDR82639.1"/>
    <property type="molecule type" value="Genomic_DNA"/>
</dbReference>
<keyword evidence="2" id="KW-1185">Reference proteome</keyword>
<evidence type="ECO:0000313" key="1">
    <source>
        <dbReference type="EMBL" id="TDR82639.1"/>
    </source>
</evidence>
<sequence length="88" mass="8634">MARQVITEGCATSHGGKVLGGSTLATIDGLRVAVLGTPCSCPIEGHDDCVIAEGDPDDTLDGLPVAYAGCKTSCGATLLGGGAPCSKE</sequence>
<evidence type="ECO:0000313" key="2">
    <source>
        <dbReference type="Proteomes" id="UP000295611"/>
    </source>
</evidence>
<dbReference type="CDD" id="cd14744">
    <property type="entry name" value="PAAR_CT_2"/>
    <property type="match status" value="1"/>
</dbReference>
<dbReference type="Pfam" id="PF05488">
    <property type="entry name" value="PAAR_motif"/>
    <property type="match status" value="1"/>
</dbReference>
<protein>
    <submittedName>
        <fullName evidence="1">Putative Zn-binding protein involved in type VI secretion</fullName>
    </submittedName>
</protein>
<comment type="caution">
    <text evidence="1">The sequence shown here is derived from an EMBL/GenBank/DDBJ whole genome shotgun (WGS) entry which is preliminary data.</text>
</comment>
<accession>A0A4V3DVX1</accession>
<dbReference type="OrthoDB" id="8686772at2"/>
<reference evidence="1 2" key="1">
    <citation type="submission" date="2019-03" db="EMBL/GenBank/DDBJ databases">
        <title>Genomic Encyclopedia of Type Strains, Phase III (KMG-III): the genomes of soil and plant-associated and newly described type strains.</title>
        <authorList>
            <person name="Whitman W."/>
        </authorList>
    </citation>
    <scope>NUCLEOTIDE SEQUENCE [LARGE SCALE GENOMIC DNA]</scope>
    <source>
        <strain evidence="1 2">CECT 8976</strain>
    </source>
</reference>